<dbReference type="Pfam" id="PF02746">
    <property type="entry name" value="MR_MLE_N"/>
    <property type="match status" value="1"/>
</dbReference>
<dbReference type="SFLD" id="SFLDG00179">
    <property type="entry name" value="mandelate_racemase"/>
    <property type="match status" value="1"/>
</dbReference>
<dbReference type="InterPro" id="IPR018110">
    <property type="entry name" value="Mandel_Rmase/mucon_lact_enz_CS"/>
</dbReference>
<reference evidence="4 5" key="1">
    <citation type="submission" date="2023-08" db="EMBL/GenBank/DDBJ databases">
        <title>Complete genome sequence of Geobacillus thermodenitrificans K1041, a genetically tractable strain representative of the genus Geobacillus.</title>
        <authorList>
            <person name="Kani S."/>
            <person name="Suzuki H."/>
        </authorList>
    </citation>
    <scope>NUCLEOTIDE SEQUENCE [LARGE SCALE GENOMIC DNA]</scope>
    <source>
        <strain evidence="4 5">K1041</strain>
    </source>
</reference>
<dbReference type="Gene3D" id="3.20.20.120">
    <property type="entry name" value="Enolase-like C-terminal domain"/>
    <property type="match status" value="1"/>
</dbReference>
<dbReference type="SFLD" id="SFLDS00001">
    <property type="entry name" value="Enolase"/>
    <property type="match status" value="1"/>
</dbReference>
<keyword evidence="1" id="KW-0479">Metal-binding</keyword>
<dbReference type="SUPFAM" id="SSF51604">
    <property type="entry name" value="Enolase C-terminal domain-like"/>
    <property type="match status" value="1"/>
</dbReference>
<dbReference type="EMBL" id="CP133461">
    <property type="protein sequence ID" value="WMV76621.1"/>
    <property type="molecule type" value="Genomic_DNA"/>
</dbReference>
<feature type="domain" description="Mandelate racemase/muconate lactonizing enzyme C-terminal" evidence="3">
    <location>
        <begin position="171"/>
        <end position="283"/>
    </location>
</feature>
<evidence type="ECO:0000259" key="3">
    <source>
        <dbReference type="SMART" id="SM00922"/>
    </source>
</evidence>
<dbReference type="PANTHER" id="PTHR48080">
    <property type="entry name" value="D-GALACTONATE DEHYDRATASE-RELATED"/>
    <property type="match status" value="1"/>
</dbReference>
<evidence type="ECO:0000313" key="5">
    <source>
        <dbReference type="Proteomes" id="UP001297580"/>
    </source>
</evidence>
<dbReference type="SMART" id="SM00922">
    <property type="entry name" value="MR_MLE"/>
    <property type="match status" value="1"/>
</dbReference>
<sequence length="422" mass="47193">MKIKRIETAVIQGNYDWTLVRVYTDNEYGTGECFFSPGLTAVIRDLAPLLIGEDPRDVDRLWYKMRWAISPSGSTGGTAWHAISGIEAALWDLVGKIFDIPVYQLFGGKYRDKIRIYMDCHAGESLEALSNVLLPVFPEWGSKKRSTSSEINHPAHGRAYGQPDVHEVFTPEMYAKRAREAVDMGFTAIKFDLDVPNPYTYDTYNGALNKAEIQFMTSLVEAVRTEVGDHIDIGFDCHWRYNVQDAIRLAHALEPYDIAFLEDPVPPENIEAQRIMSQAVKTTISSGENRYLRSGFREILEGHALGMIAPDIQKVGGLLEAKRIADMADTYYVNVAPHNISSPIGTFASCHVAASIPNFFALEFHAADVPFWNDLILGADEPVIKNGYIHLSDKPGIGIELNEEVAKKYAKPGELWFGEKLT</sequence>
<dbReference type="Gene3D" id="3.30.390.10">
    <property type="entry name" value="Enolase-like, N-terminal domain"/>
    <property type="match status" value="1"/>
</dbReference>
<dbReference type="InterPro" id="IPR029065">
    <property type="entry name" value="Enolase_C-like"/>
</dbReference>
<organism evidence="4 5">
    <name type="scientific">Geobacillus thermodenitrificans</name>
    <dbReference type="NCBI Taxonomy" id="33940"/>
    <lineage>
        <taxon>Bacteria</taxon>
        <taxon>Bacillati</taxon>
        <taxon>Bacillota</taxon>
        <taxon>Bacilli</taxon>
        <taxon>Bacillales</taxon>
        <taxon>Anoxybacillaceae</taxon>
        <taxon>Geobacillus</taxon>
    </lineage>
</organism>
<dbReference type="SUPFAM" id="SSF54826">
    <property type="entry name" value="Enolase N-terminal domain-like"/>
    <property type="match status" value="1"/>
</dbReference>
<dbReference type="InterPro" id="IPR029017">
    <property type="entry name" value="Enolase-like_N"/>
</dbReference>
<name>A0ABY9QDI8_GEOTD</name>
<proteinExistence type="predicted"/>
<dbReference type="RefSeq" id="WP_236934307.1">
    <property type="nucleotide sequence ID" value="NZ_CP133461.1"/>
</dbReference>
<dbReference type="PANTHER" id="PTHR48080:SF2">
    <property type="entry name" value="D-GALACTONATE DEHYDRATASE"/>
    <property type="match status" value="1"/>
</dbReference>
<protein>
    <submittedName>
        <fullName evidence="4">Mandelate racemase/muconate lactonizing enzyme family protein</fullName>
    </submittedName>
</protein>
<dbReference type="CDD" id="cd03316">
    <property type="entry name" value="MR_like"/>
    <property type="match status" value="1"/>
</dbReference>
<gene>
    <name evidence="4" type="ORF">HSX42_02010</name>
</gene>
<dbReference type="InterPro" id="IPR013342">
    <property type="entry name" value="Mandelate_racemase_C"/>
</dbReference>
<dbReference type="Proteomes" id="UP001297580">
    <property type="component" value="Chromosome"/>
</dbReference>
<dbReference type="PROSITE" id="PS00909">
    <property type="entry name" value="MR_MLE_2"/>
    <property type="match status" value="1"/>
</dbReference>
<dbReference type="InterPro" id="IPR036849">
    <property type="entry name" value="Enolase-like_C_sf"/>
</dbReference>
<dbReference type="InterPro" id="IPR013341">
    <property type="entry name" value="Mandelate_racemase_N_dom"/>
</dbReference>
<keyword evidence="5" id="KW-1185">Reference proteome</keyword>
<evidence type="ECO:0000256" key="1">
    <source>
        <dbReference type="ARBA" id="ARBA00022723"/>
    </source>
</evidence>
<dbReference type="Pfam" id="PF13378">
    <property type="entry name" value="MR_MLE_C"/>
    <property type="match status" value="1"/>
</dbReference>
<accession>A0ABY9QDI8</accession>
<evidence type="ECO:0000313" key="4">
    <source>
        <dbReference type="EMBL" id="WMV76621.1"/>
    </source>
</evidence>
<keyword evidence="2" id="KW-0456">Lyase</keyword>
<evidence type="ECO:0000256" key="2">
    <source>
        <dbReference type="ARBA" id="ARBA00023239"/>
    </source>
</evidence>
<dbReference type="InterPro" id="IPR034593">
    <property type="entry name" value="DgoD-like"/>
</dbReference>
<dbReference type="PROSITE" id="PS00908">
    <property type="entry name" value="MR_MLE_1"/>
    <property type="match status" value="1"/>
</dbReference>